<comment type="caution">
    <text evidence="2">The sequence shown here is derived from an EMBL/GenBank/DDBJ whole genome shotgun (WGS) entry which is preliminary data.</text>
</comment>
<evidence type="ECO:0008006" key="5">
    <source>
        <dbReference type="Google" id="ProtNLM"/>
    </source>
</evidence>
<dbReference type="Proteomes" id="UP000231962">
    <property type="component" value="Unassembled WGS sequence"/>
</dbReference>
<dbReference type="SUPFAM" id="SSF52266">
    <property type="entry name" value="SGNH hydrolase"/>
    <property type="match status" value="1"/>
</dbReference>
<gene>
    <name evidence="1" type="ORF">CH360_03630</name>
    <name evidence="2" type="ORF">CH373_06770</name>
</gene>
<keyword evidence="3" id="KW-1185">Reference proteome</keyword>
<name>A0A2M9ZPF5_9LEPT</name>
<reference evidence="3 4" key="1">
    <citation type="submission" date="2017-07" db="EMBL/GenBank/DDBJ databases">
        <title>Leptospira spp. isolated from tropical soils.</title>
        <authorList>
            <person name="Thibeaux R."/>
            <person name="Iraola G."/>
            <person name="Ferres I."/>
            <person name="Bierque E."/>
            <person name="Girault D."/>
            <person name="Soupe-Gilbert M.-E."/>
            <person name="Picardeau M."/>
            <person name="Goarant C."/>
        </authorList>
    </citation>
    <scope>NUCLEOTIDE SEQUENCE [LARGE SCALE GENOMIC DNA]</scope>
    <source>
        <strain evidence="2 4">FH1-B-B1</strain>
        <strain evidence="1 3">FH1-B-C1</strain>
    </source>
</reference>
<evidence type="ECO:0000313" key="3">
    <source>
        <dbReference type="Proteomes" id="UP000231962"/>
    </source>
</evidence>
<dbReference type="AlphaFoldDB" id="A0A2M9ZPF5"/>
<evidence type="ECO:0000313" key="2">
    <source>
        <dbReference type="EMBL" id="PJZ73849.1"/>
    </source>
</evidence>
<dbReference type="Proteomes" id="UP000231990">
    <property type="component" value="Unassembled WGS sequence"/>
</dbReference>
<dbReference type="OrthoDB" id="315128at2"/>
<sequence length="390" mass="44647">MNPYLSLIRKRKFWIPFLLLVGFDLCLQTGAYRPFLKKGSYAANVVRLTEIPIEKKSELEPTVLVLGTSVAYQGLSMKILNDALEPYGEKIQSIAVPGTELLVQNLIVQKVLPKFPKVHTVIHVFEVSTPWVNQTELHLATLAMLGELDRISAIQKIYQYKYNVRYDDIAYLLSKSLAYRRDFRDFFLDPSKRLKDIGRAKKEQNKSPWAYENQYSEMISMYPKAQDVQSCLATTDIRNNEPIPAGSDRHHKKAIWDTCDLAAHTPTVVTYNPVVQAYFERLGYLYKDIRSIGKSNGQNIRIIGVLAPYSEIIKSWRSPERDRIWKEELSKLSSDGEFKLLDYQGILDGGKNGDYYYDLIHLNRPGMLEFSDALAKDLPSALSLGVKRKP</sequence>
<evidence type="ECO:0000313" key="1">
    <source>
        <dbReference type="EMBL" id="PJZ70638.1"/>
    </source>
</evidence>
<evidence type="ECO:0000313" key="4">
    <source>
        <dbReference type="Proteomes" id="UP000231990"/>
    </source>
</evidence>
<dbReference type="EMBL" id="NPDZ01000003">
    <property type="protein sequence ID" value="PJZ73849.1"/>
    <property type="molecule type" value="Genomic_DNA"/>
</dbReference>
<proteinExistence type="predicted"/>
<accession>A0A2M9ZPF5</accession>
<dbReference type="RefSeq" id="WP_100712645.1">
    <property type="nucleotide sequence ID" value="NZ_NPDY01000002.1"/>
</dbReference>
<protein>
    <recommendedName>
        <fullName evidence="5">SGNH/GDSL hydrolase family protein</fullName>
    </recommendedName>
</protein>
<dbReference type="EMBL" id="NPDY01000002">
    <property type="protein sequence ID" value="PJZ70638.1"/>
    <property type="molecule type" value="Genomic_DNA"/>
</dbReference>
<organism evidence="2 4">
    <name type="scientific">Leptospira perolatii</name>
    <dbReference type="NCBI Taxonomy" id="2023191"/>
    <lineage>
        <taxon>Bacteria</taxon>
        <taxon>Pseudomonadati</taxon>
        <taxon>Spirochaetota</taxon>
        <taxon>Spirochaetia</taxon>
        <taxon>Leptospirales</taxon>
        <taxon>Leptospiraceae</taxon>
        <taxon>Leptospira</taxon>
    </lineage>
</organism>